<feature type="region of interest" description="Disordered" evidence="1">
    <location>
        <begin position="1"/>
        <end position="35"/>
    </location>
</feature>
<protein>
    <submittedName>
        <fullName evidence="2">Uncharacterized protein</fullName>
    </submittedName>
</protein>
<feature type="compositionally biased region" description="Basic and acidic residues" evidence="1">
    <location>
        <begin position="7"/>
        <end position="21"/>
    </location>
</feature>
<evidence type="ECO:0000313" key="3">
    <source>
        <dbReference type="Proteomes" id="UP001345219"/>
    </source>
</evidence>
<dbReference type="AlphaFoldDB" id="A0AAN7KU23"/>
<sequence>MVDADDEARKERREAPTRDPRAGNPAEAPLDGPEAGAVAGLSAAKAALMEAAATRKAQSHLLHLNGEGAGFFFSVPFETRFQGDGCSECLCLLCDFIGTLSMKEWVAKGIYKAAKSHFQEVCNGNYRGQRLERRHVFGAARSAECQRAIPMEFGAHVAKPFGLVP</sequence>
<keyword evidence="3" id="KW-1185">Reference proteome</keyword>
<reference evidence="2 3" key="1">
    <citation type="journal article" date="2023" name="Hortic Res">
        <title>Pangenome of water caltrop reveals structural variations and asymmetric subgenome divergence after allopolyploidization.</title>
        <authorList>
            <person name="Zhang X."/>
            <person name="Chen Y."/>
            <person name="Wang L."/>
            <person name="Yuan Y."/>
            <person name="Fang M."/>
            <person name="Shi L."/>
            <person name="Lu R."/>
            <person name="Comes H.P."/>
            <person name="Ma Y."/>
            <person name="Chen Y."/>
            <person name="Huang G."/>
            <person name="Zhou Y."/>
            <person name="Zheng Z."/>
            <person name="Qiu Y."/>
        </authorList>
    </citation>
    <scope>NUCLEOTIDE SEQUENCE [LARGE SCALE GENOMIC DNA]</scope>
    <source>
        <tissue evidence="2">Roots</tissue>
    </source>
</reference>
<accession>A0AAN7KU23</accession>
<organism evidence="2 3">
    <name type="scientific">Trapa incisa</name>
    <dbReference type="NCBI Taxonomy" id="236973"/>
    <lineage>
        <taxon>Eukaryota</taxon>
        <taxon>Viridiplantae</taxon>
        <taxon>Streptophyta</taxon>
        <taxon>Embryophyta</taxon>
        <taxon>Tracheophyta</taxon>
        <taxon>Spermatophyta</taxon>
        <taxon>Magnoliopsida</taxon>
        <taxon>eudicotyledons</taxon>
        <taxon>Gunneridae</taxon>
        <taxon>Pentapetalae</taxon>
        <taxon>rosids</taxon>
        <taxon>malvids</taxon>
        <taxon>Myrtales</taxon>
        <taxon>Lythraceae</taxon>
        <taxon>Trapa</taxon>
    </lineage>
</organism>
<evidence type="ECO:0000256" key="1">
    <source>
        <dbReference type="SAM" id="MobiDB-lite"/>
    </source>
</evidence>
<proteinExistence type="predicted"/>
<evidence type="ECO:0000313" key="2">
    <source>
        <dbReference type="EMBL" id="KAK4773051.1"/>
    </source>
</evidence>
<gene>
    <name evidence="2" type="ORF">SAY87_028070</name>
</gene>
<dbReference type="Proteomes" id="UP001345219">
    <property type="component" value="Chromosome 22"/>
</dbReference>
<dbReference type="EMBL" id="JAXIOK010000004">
    <property type="protein sequence ID" value="KAK4773051.1"/>
    <property type="molecule type" value="Genomic_DNA"/>
</dbReference>
<name>A0AAN7KU23_9MYRT</name>
<comment type="caution">
    <text evidence="2">The sequence shown here is derived from an EMBL/GenBank/DDBJ whole genome shotgun (WGS) entry which is preliminary data.</text>
</comment>